<dbReference type="EMBL" id="CP046401">
    <property type="protein sequence ID" value="QGY46201.1"/>
    <property type="molecule type" value="Genomic_DNA"/>
</dbReference>
<dbReference type="CDD" id="cd16325">
    <property type="entry name" value="LolA"/>
    <property type="match status" value="1"/>
</dbReference>
<evidence type="ECO:0000256" key="2">
    <source>
        <dbReference type="SAM" id="SignalP"/>
    </source>
</evidence>
<keyword evidence="1 2" id="KW-0732">Signal</keyword>
<protein>
    <recommendedName>
        <fullName evidence="5">Outer membrane lipoprotein carrier protein LolA</fullName>
    </recommendedName>
</protein>
<dbReference type="Pfam" id="PF03548">
    <property type="entry name" value="LolA"/>
    <property type="match status" value="1"/>
</dbReference>
<evidence type="ECO:0000313" key="3">
    <source>
        <dbReference type="EMBL" id="QGY46201.1"/>
    </source>
</evidence>
<feature type="chain" id="PRO_5026071014" description="Outer membrane lipoprotein carrier protein LolA" evidence="2">
    <location>
        <begin position="22"/>
        <end position="216"/>
    </location>
</feature>
<dbReference type="SUPFAM" id="SSF89392">
    <property type="entry name" value="Prokaryotic lipoproteins and lipoprotein localization factors"/>
    <property type="match status" value="1"/>
</dbReference>
<feature type="signal peptide" evidence="2">
    <location>
        <begin position="1"/>
        <end position="21"/>
    </location>
</feature>
<organism evidence="3 4">
    <name type="scientific">Maribellus comscasis</name>
    <dbReference type="NCBI Taxonomy" id="2681766"/>
    <lineage>
        <taxon>Bacteria</taxon>
        <taxon>Pseudomonadati</taxon>
        <taxon>Bacteroidota</taxon>
        <taxon>Bacteroidia</taxon>
        <taxon>Marinilabiliales</taxon>
        <taxon>Prolixibacteraceae</taxon>
        <taxon>Maribellus</taxon>
    </lineage>
</organism>
<gene>
    <name evidence="3" type="ORF">GM418_21810</name>
</gene>
<dbReference type="PANTHER" id="PTHR35869:SF1">
    <property type="entry name" value="OUTER-MEMBRANE LIPOPROTEIN CARRIER PROTEIN"/>
    <property type="match status" value="1"/>
</dbReference>
<evidence type="ECO:0000256" key="1">
    <source>
        <dbReference type="ARBA" id="ARBA00022729"/>
    </source>
</evidence>
<dbReference type="InterPro" id="IPR004564">
    <property type="entry name" value="OM_lipoprot_carrier_LolA-like"/>
</dbReference>
<name>A0A6I6JUI7_9BACT</name>
<reference evidence="3 4" key="1">
    <citation type="submission" date="2019-11" db="EMBL/GenBank/DDBJ databases">
        <authorList>
            <person name="Zheng R.K."/>
            <person name="Sun C.M."/>
        </authorList>
    </citation>
    <scope>NUCLEOTIDE SEQUENCE [LARGE SCALE GENOMIC DNA]</scope>
    <source>
        <strain evidence="3 4">WC007</strain>
    </source>
</reference>
<dbReference type="Gene3D" id="2.50.20.10">
    <property type="entry name" value="Lipoprotein localisation LolA/LolB/LppX"/>
    <property type="match status" value="1"/>
</dbReference>
<dbReference type="KEGG" id="mcos:GM418_21810"/>
<dbReference type="RefSeq" id="WP_158869337.1">
    <property type="nucleotide sequence ID" value="NZ_CP046401.1"/>
</dbReference>
<dbReference type="Proteomes" id="UP000428260">
    <property type="component" value="Chromosome"/>
</dbReference>
<keyword evidence="4" id="KW-1185">Reference proteome</keyword>
<evidence type="ECO:0008006" key="5">
    <source>
        <dbReference type="Google" id="ProtNLM"/>
    </source>
</evidence>
<evidence type="ECO:0000313" key="4">
    <source>
        <dbReference type="Proteomes" id="UP000428260"/>
    </source>
</evidence>
<sequence length="216" mass="24688">MKKIFLTSIIFISFLFSFAQGDEKAKDILDQVSSKTRSYTTIEADFSFTMENKEMEIHEANDGTIKLKGEKYAVVLPELGVKIYSDGETLWNYMEDGNQVTISTIDEESGDLMDPSSLFNIYEKGFQSKFVEEKKEGNKSLYIIDLFPDENFQEVSKINIAVNKSTLMIDSATLYENGGNMYSIKVKNIETNKSFPDSDFVFNADDYEDVEVIDFR</sequence>
<accession>A0A6I6JUI7</accession>
<dbReference type="InterPro" id="IPR029046">
    <property type="entry name" value="LolA/LolB/LppX"/>
</dbReference>
<dbReference type="PANTHER" id="PTHR35869">
    <property type="entry name" value="OUTER-MEMBRANE LIPOPROTEIN CARRIER PROTEIN"/>
    <property type="match status" value="1"/>
</dbReference>
<proteinExistence type="predicted"/>
<dbReference type="AlphaFoldDB" id="A0A6I6JUI7"/>